<keyword evidence="1" id="KW-0812">Transmembrane</keyword>
<protein>
    <submittedName>
        <fullName evidence="3">Tripartite tricarboxylate transporter permease</fullName>
    </submittedName>
</protein>
<feature type="transmembrane region" description="Helical" evidence="1">
    <location>
        <begin position="197"/>
        <end position="215"/>
    </location>
</feature>
<feature type="transmembrane region" description="Helical" evidence="1">
    <location>
        <begin position="108"/>
        <end position="132"/>
    </location>
</feature>
<evidence type="ECO:0000313" key="3">
    <source>
        <dbReference type="EMBL" id="MFC7124574.1"/>
    </source>
</evidence>
<comment type="caution">
    <text evidence="3">The sequence shown here is derived from an EMBL/GenBank/DDBJ whole genome shotgun (WGS) entry which is preliminary data.</text>
</comment>
<sequence length="409" mass="41069">MGADITIGVAPEATVMTLLFVFGGIALGTVSGLVPGLHANNFALLLAGFAPAVPGDPLWVGGAMLAAGVTHTFLDIVPALALGVPDPAMAPTALPGHKLVLQGRGREALRLSAAGSVLAVAFAVPLAIPVTFGMTRLYPTIAAHLSILLGAVSLLLVITERTMVARLGGGLSLGFSGALGALTLDIPAGGVLPAGNMLAPLFAGLFGAPILIEAVGGEGVPPQADSRVTTSRRVVLCVGFIGTLCGAFVGYLPGISAAIAAGAAMVVVPYRGPRAFVVASSGVSTANTVFALFALIALGNPRTGVLVAIESTNVPHNLPILLGSVAIAAAVGFVLVLQVGDWYLNIVGSVDNAWLSVSVLLFLCVLVTAFTGLIGFAVFVVATVVGLIPARFGSRRMTLMGVLLVPLAL</sequence>
<evidence type="ECO:0000256" key="1">
    <source>
        <dbReference type="SAM" id="Phobius"/>
    </source>
</evidence>
<feature type="transmembrane region" description="Helical" evidence="1">
    <location>
        <begin position="235"/>
        <end position="268"/>
    </location>
</feature>
<dbReference type="RefSeq" id="WP_382230892.1">
    <property type="nucleotide sequence ID" value="NZ_JAODIY010000010.1"/>
</dbReference>
<dbReference type="InterPro" id="IPR002823">
    <property type="entry name" value="DUF112_TM"/>
</dbReference>
<feature type="transmembrane region" description="Helical" evidence="1">
    <location>
        <begin position="318"/>
        <end position="339"/>
    </location>
</feature>
<dbReference type="Proteomes" id="UP001596414">
    <property type="component" value="Unassembled WGS sequence"/>
</dbReference>
<dbReference type="AlphaFoldDB" id="A0ABD5X3N3"/>
<dbReference type="PANTHER" id="PTHR42204:SF1">
    <property type="entry name" value="INTEGRAL MEMBRANE PROTEIN"/>
    <property type="match status" value="1"/>
</dbReference>
<evidence type="ECO:0000259" key="2">
    <source>
        <dbReference type="Pfam" id="PF01970"/>
    </source>
</evidence>
<reference evidence="3 4" key="1">
    <citation type="journal article" date="2014" name="Int. J. Syst. Evol. Microbiol.">
        <title>Complete genome sequence of Corynebacterium casei LMG S-19264T (=DSM 44701T), isolated from a smear-ripened cheese.</title>
        <authorList>
            <consortium name="US DOE Joint Genome Institute (JGI-PGF)"/>
            <person name="Walter F."/>
            <person name="Albersmeier A."/>
            <person name="Kalinowski J."/>
            <person name="Ruckert C."/>
        </authorList>
    </citation>
    <scope>NUCLEOTIDE SEQUENCE [LARGE SCALE GENOMIC DNA]</scope>
    <source>
        <strain evidence="3 4">CGMCC 4.7215</strain>
    </source>
</reference>
<feature type="transmembrane region" description="Helical" evidence="1">
    <location>
        <begin position="15"/>
        <end position="34"/>
    </location>
</feature>
<gene>
    <name evidence="3" type="ORF">ACFQJ7_00760</name>
</gene>
<feature type="domain" description="DUF112" evidence="2">
    <location>
        <begin position="18"/>
        <end position="400"/>
    </location>
</feature>
<feature type="transmembrane region" description="Helical" evidence="1">
    <location>
        <begin position="138"/>
        <end position="158"/>
    </location>
</feature>
<organism evidence="3 4">
    <name type="scientific">Halovenus rubra</name>
    <dbReference type="NCBI Taxonomy" id="869890"/>
    <lineage>
        <taxon>Archaea</taxon>
        <taxon>Methanobacteriati</taxon>
        <taxon>Methanobacteriota</taxon>
        <taxon>Stenosarchaea group</taxon>
        <taxon>Halobacteria</taxon>
        <taxon>Halobacteriales</taxon>
        <taxon>Haloarculaceae</taxon>
        <taxon>Halovenus</taxon>
    </lineage>
</organism>
<accession>A0ABD5X3N3</accession>
<dbReference type="PANTHER" id="PTHR42204">
    <property type="entry name" value="INTEGRAL MEMBRANE PROTEIN"/>
    <property type="match status" value="1"/>
</dbReference>
<feature type="transmembrane region" description="Helical" evidence="1">
    <location>
        <begin position="274"/>
        <end position="298"/>
    </location>
</feature>
<evidence type="ECO:0000313" key="4">
    <source>
        <dbReference type="Proteomes" id="UP001596414"/>
    </source>
</evidence>
<dbReference type="Pfam" id="PF01970">
    <property type="entry name" value="TctA"/>
    <property type="match status" value="1"/>
</dbReference>
<feature type="transmembrane region" description="Helical" evidence="1">
    <location>
        <begin position="359"/>
        <end position="388"/>
    </location>
</feature>
<name>A0ABD5X3N3_9EURY</name>
<proteinExistence type="predicted"/>
<dbReference type="EMBL" id="JBHSZQ010000001">
    <property type="protein sequence ID" value="MFC7124574.1"/>
    <property type="molecule type" value="Genomic_DNA"/>
</dbReference>
<feature type="transmembrane region" description="Helical" evidence="1">
    <location>
        <begin position="170"/>
        <end position="191"/>
    </location>
</feature>
<keyword evidence="1" id="KW-1133">Transmembrane helix</keyword>
<keyword evidence="1" id="KW-0472">Membrane</keyword>